<dbReference type="InterPro" id="IPR011008">
    <property type="entry name" value="Dimeric_a/b-barrel"/>
</dbReference>
<comment type="caution">
    <text evidence="2">The sequence shown here is derived from an EMBL/GenBank/DDBJ whole genome shotgun (WGS) entry which is preliminary data.</text>
</comment>
<sequence length="100" mass="11656">MILMQSVIHVRPGKMTAMFDIIRDRLVPILQDGAGWRLMGCYEQRVGRLNTIVDLWELDDYAHFSNAFAAYRADPDYPALRAMIDDCVEQETLTFLEKRF</sequence>
<protein>
    <submittedName>
        <fullName evidence="2">NIPSNAP family protein</fullName>
    </submittedName>
</protein>
<proteinExistence type="predicted"/>
<keyword evidence="3" id="KW-1185">Reference proteome</keyword>
<dbReference type="Pfam" id="PF07978">
    <property type="entry name" value="NIPSNAP"/>
    <property type="match status" value="1"/>
</dbReference>
<accession>A0ABV7NKF9</accession>
<gene>
    <name evidence="2" type="ORF">ACFOKF_19365</name>
</gene>
<feature type="domain" description="NIPSNAP" evidence="1">
    <location>
        <begin position="9"/>
        <end position="83"/>
    </location>
</feature>
<name>A0ABV7NKF9_9SPHN</name>
<evidence type="ECO:0000313" key="3">
    <source>
        <dbReference type="Proteomes" id="UP001595681"/>
    </source>
</evidence>
<dbReference type="RefSeq" id="WP_380798021.1">
    <property type="nucleotide sequence ID" value="NZ_JBHRVU010000005.1"/>
</dbReference>
<evidence type="ECO:0000259" key="1">
    <source>
        <dbReference type="Pfam" id="PF07978"/>
    </source>
</evidence>
<dbReference type="SUPFAM" id="SSF54909">
    <property type="entry name" value="Dimeric alpha+beta barrel"/>
    <property type="match status" value="1"/>
</dbReference>
<dbReference type="InterPro" id="IPR012577">
    <property type="entry name" value="NIPSNAP"/>
</dbReference>
<reference evidence="3" key="1">
    <citation type="journal article" date="2019" name="Int. J. Syst. Evol. Microbiol.">
        <title>The Global Catalogue of Microorganisms (GCM) 10K type strain sequencing project: providing services to taxonomists for standard genome sequencing and annotation.</title>
        <authorList>
            <consortium name="The Broad Institute Genomics Platform"/>
            <consortium name="The Broad Institute Genome Sequencing Center for Infectious Disease"/>
            <person name="Wu L."/>
            <person name="Ma J."/>
        </authorList>
    </citation>
    <scope>NUCLEOTIDE SEQUENCE [LARGE SCALE GENOMIC DNA]</scope>
    <source>
        <strain evidence="3">CCM 7491</strain>
    </source>
</reference>
<dbReference type="Proteomes" id="UP001595681">
    <property type="component" value="Unassembled WGS sequence"/>
</dbReference>
<organism evidence="2 3">
    <name type="scientific">Sphingobium rhizovicinum</name>
    <dbReference type="NCBI Taxonomy" id="432308"/>
    <lineage>
        <taxon>Bacteria</taxon>
        <taxon>Pseudomonadati</taxon>
        <taxon>Pseudomonadota</taxon>
        <taxon>Alphaproteobacteria</taxon>
        <taxon>Sphingomonadales</taxon>
        <taxon>Sphingomonadaceae</taxon>
        <taxon>Sphingobium</taxon>
    </lineage>
</organism>
<dbReference type="EMBL" id="JBHRVU010000005">
    <property type="protein sequence ID" value="MFC3443317.1"/>
    <property type="molecule type" value="Genomic_DNA"/>
</dbReference>
<evidence type="ECO:0000313" key="2">
    <source>
        <dbReference type="EMBL" id="MFC3443317.1"/>
    </source>
</evidence>
<dbReference type="Gene3D" id="3.30.70.100">
    <property type="match status" value="1"/>
</dbReference>